<sequence>VLKEATTKDVEKCADFVTSILVNLDRSLVSDSSWHDFKWYMAWLDAYLDIMTDSTQLLQNISIQAVLNLYPSEVRDMTSLLASAYPQFVAA</sequence>
<gene>
    <name evidence="1" type="primary">ORF41856</name>
</gene>
<accession>A0A0B6Z0L0</accession>
<dbReference type="EMBL" id="HACG01014425">
    <property type="protein sequence ID" value="CEK61290.1"/>
    <property type="molecule type" value="Transcribed_RNA"/>
</dbReference>
<feature type="non-terminal residue" evidence="1">
    <location>
        <position position="1"/>
    </location>
</feature>
<reference evidence="1" key="1">
    <citation type="submission" date="2014-12" db="EMBL/GenBank/DDBJ databases">
        <title>Insight into the proteome of Arion vulgaris.</title>
        <authorList>
            <person name="Aradska J."/>
            <person name="Bulat T."/>
            <person name="Smidak R."/>
            <person name="Sarate P."/>
            <person name="Gangsoo J."/>
            <person name="Sialana F."/>
            <person name="Bilban M."/>
            <person name="Lubec G."/>
        </authorList>
    </citation>
    <scope>NUCLEOTIDE SEQUENCE</scope>
    <source>
        <tissue evidence="1">Skin</tissue>
    </source>
</reference>
<protein>
    <submittedName>
        <fullName evidence="1">Uncharacterized protein</fullName>
    </submittedName>
</protein>
<organism evidence="1">
    <name type="scientific">Arion vulgaris</name>
    <dbReference type="NCBI Taxonomy" id="1028688"/>
    <lineage>
        <taxon>Eukaryota</taxon>
        <taxon>Metazoa</taxon>
        <taxon>Spiralia</taxon>
        <taxon>Lophotrochozoa</taxon>
        <taxon>Mollusca</taxon>
        <taxon>Gastropoda</taxon>
        <taxon>Heterobranchia</taxon>
        <taxon>Euthyneura</taxon>
        <taxon>Panpulmonata</taxon>
        <taxon>Eupulmonata</taxon>
        <taxon>Stylommatophora</taxon>
        <taxon>Helicina</taxon>
        <taxon>Arionoidea</taxon>
        <taxon>Arionidae</taxon>
        <taxon>Arion</taxon>
    </lineage>
</organism>
<dbReference type="AlphaFoldDB" id="A0A0B6Z0L0"/>
<feature type="non-terminal residue" evidence="1">
    <location>
        <position position="91"/>
    </location>
</feature>
<evidence type="ECO:0000313" key="1">
    <source>
        <dbReference type="EMBL" id="CEK61290.1"/>
    </source>
</evidence>
<proteinExistence type="predicted"/>
<name>A0A0B6Z0L0_9EUPU</name>